<dbReference type="InterPro" id="IPR036086">
    <property type="entry name" value="ParB/Sulfiredoxin_sf"/>
</dbReference>
<dbReference type="Proteomes" id="UP000639973">
    <property type="component" value="Unassembled WGS sequence"/>
</dbReference>
<gene>
    <name evidence="3" type="ORF">GCM10010840_27900</name>
</gene>
<name>A0ABQ2GD51_9DEIO</name>
<comment type="similarity">
    <text evidence="1">Belongs to the ParB family.</text>
</comment>
<dbReference type="InterPro" id="IPR003115">
    <property type="entry name" value="ParB_N"/>
</dbReference>
<protein>
    <submittedName>
        <fullName evidence="3">Chromosome partitioning protein ParB</fullName>
    </submittedName>
</protein>
<evidence type="ECO:0000256" key="1">
    <source>
        <dbReference type="ARBA" id="ARBA00006295"/>
    </source>
</evidence>
<dbReference type="Pfam" id="PF02195">
    <property type="entry name" value="ParB_N"/>
    <property type="match status" value="1"/>
</dbReference>
<dbReference type="SUPFAM" id="SSF109709">
    <property type="entry name" value="KorB DNA-binding domain-like"/>
    <property type="match status" value="1"/>
</dbReference>
<dbReference type="PANTHER" id="PTHR33375:SF1">
    <property type="entry name" value="CHROMOSOME-PARTITIONING PROTEIN PARB-RELATED"/>
    <property type="match status" value="1"/>
</dbReference>
<evidence type="ECO:0000259" key="2">
    <source>
        <dbReference type="SMART" id="SM00470"/>
    </source>
</evidence>
<accession>A0ABQ2GD51</accession>
<organism evidence="3 4">
    <name type="scientific">Deinococcus aerolatus</name>
    <dbReference type="NCBI Taxonomy" id="522487"/>
    <lineage>
        <taxon>Bacteria</taxon>
        <taxon>Thermotogati</taxon>
        <taxon>Deinococcota</taxon>
        <taxon>Deinococci</taxon>
        <taxon>Deinococcales</taxon>
        <taxon>Deinococcaceae</taxon>
        <taxon>Deinococcus</taxon>
    </lineage>
</organism>
<sequence>MSRKLSAGMQAALKRTQAVHEDIQSVQRSRPPMQYVALEDLRPSPFQARMDLHDLDSLAQDIAANGVLQPLLARPLPDGLELIAGERRWRAAGRAGLSEVPVIVRDATDEQARLYGLRENLERQDLNAYEVASVALTLMGLSLGQSPEQVRSQLTGRGEPSAEVSAALEEALGVLGRDLTRLSFAKHYLPLLDLPAELRAAIQRGAPFNAVRLLRRASRDQQAEWLPRVESGEWGVRDVEAALLAGRSAPTPLEQGDLAQETRRVLKLAAPRRVEALDARKQTRLRKLLQEVEQLLKE</sequence>
<dbReference type="InterPro" id="IPR004437">
    <property type="entry name" value="ParB/RepB/Spo0J"/>
</dbReference>
<evidence type="ECO:0000313" key="3">
    <source>
        <dbReference type="EMBL" id="GGL88294.1"/>
    </source>
</evidence>
<proteinExistence type="inferred from homology"/>
<comment type="caution">
    <text evidence="3">The sequence shown here is derived from an EMBL/GenBank/DDBJ whole genome shotgun (WGS) entry which is preliminary data.</text>
</comment>
<dbReference type="RefSeq" id="WP_188972997.1">
    <property type="nucleotide sequence ID" value="NZ_BMOL01000014.1"/>
</dbReference>
<dbReference type="PANTHER" id="PTHR33375">
    <property type="entry name" value="CHROMOSOME-PARTITIONING PROTEIN PARB-RELATED"/>
    <property type="match status" value="1"/>
</dbReference>
<evidence type="ECO:0000313" key="4">
    <source>
        <dbReference type="Proteomes" id="UP000639973"/>
    </source>
</evidence>
<dbReference type="Gene3D" id="1.10.10.2830">
    <property type="match status" value="1"/>
</dbReference>
<keyword evidence="4" id="KW-1185">Reference proteome</keyword>
<dbReference type="SUPFAM" id="SSF110849">
    <property type="entry name" value="ParB/Sulfiredoxin"/>
    <property type="match status" value="1"/>
</dbReference>
<feature type="domain" description="ParB-like N-terminal" evidence="2">
    <location>
        <begin position="34"/>
        <end position="121"/>
    </location>
</feature>
<dbReference type="EMBL" id="BMOL01000014">
    <property type="protein sequence ID" value="GGL88294.1"/>
    <property type="molecule type" value="Genomic_DNA"/>
</dbReference>
<reference evidence="4" key="1">
    <citation type="journal article" date="2019" name="Int. J. Syst. Evol. Microbiol.">
        <title>The Global Catalogue of Microorganisms (GCM) 10K type strain sequencing project: providing services to taxonomists for standard genome sequencing and annotation.</title>
        <authorList>
            <consortium name="The Broad Institute Genomics Platform"/>
            <consortium name="The Broad Institute Genome Sequencing Center for Infectious Disease"/>
            <person name="Wu L."/>
            <person name="Ma J."/>
        </authorList>
    </citation>
    <scope>NUCLEOTIDE SEQUENCE [LARGE SCALE GENOMIC DNA]</scope>
    <source>
        <strain evidence="4">JCM 15442</strain>
    </source>
</reference>
<dbReference type="NCBIfam" id="TIGR00180">
    <property type="entry name" value="parB_part"/>
    <property type="match status" value="1"/>
</dbReference>
<dbReference type="InterPro" id="IPR050336">
    <property type="entry name" value="Chromosome_partition/occlusion"/>
</dbReference>
<dbReference type="Gene3D" id="3.90.1530.30">
    <property type="match status" value="1"/>
</dbReference>
<dbReference type="SMART" id="SM00470">
    <property type="entry name" value="ParB"/>
    <property type="match status" value="1"/>
</dbReference>